<keyword evidence="13" id="KW-1185">Reference proteome</keyword>
<dbReference type="Pfam" id="PF00107">
    <property type="entry name" value="ADH_zinc_N"/>
    <property type="match status" value="1"/>
</dbReference>
<dbReference type="SMART" id="SM00829">
    <property type="entry name" value="PKS_ER"/>
    <property type="match status" value="1"/>
</dbReference>
<dbReference type="RefSeq" id="WP_264324314.1">
    <property type="nucleotide sequence ID" value="NZ_JADEXQ010000017.1"/>
</dbReference>
<keyword evidence="6" id="KW-0560">Oxidoreductase</keyword>
<dbReference type="InterPro" id="IPR051034">
    <property type="entry name" value="Mito_Enoyl-ACP_Reductase"/>
</dbReference>
<gene>
    <name evidence="12" type="ORF">IQ266_06920</name>
</gene>
<comment type="caution">
    <text evidence="12">The sequence shown here is derived from an EMBL/GenBank/DDBJ whole genome shotgun (WGS) entry which is preliminary data.</text>
</comment>
<dbReference type="SUPFAM" id="SSF50129">
    <property type="entry name" value="GroES-like"/>
    <property type="match status" value="1"/>
</dbReference>
<evidence type="ECO:0000256" key="8">
    <source>
        <dbReference type="ARBA" id="ARBA00023160"/>
    </source>
</evidence>
<reference evidence="12" key="1">
    <citation type="submission" date="2020-10" db="EMBL/GenBank/DDBJ databases">
        <authorList>
            <person name="Castelo-Branco R."/>
            <person name="Eusebio N."/>
            <person name="Adriana R."/>
            <person name="Vieira A."/>
            <person name="Brugerolle De Fraissinette N."/>
            <person name="Rezende De Castro R."/>
            <person name="Schneider M.P."/>
            <person name="Vasconcelos V."/>
            <person name="Leao P.N."/>
        </authorList>
    </citation>
    <scope>NUCLEOTIDE SEQUENCE</scope>
    <source>
        <strain evidence="12">LEGE 11480</strain>
    </source>
</reference>
<evidence type="ECO:0000313" key="12">
    <source>
        <dbReference type="EMBL" id="MBE9029494.1"/>
    </source>
</evidence>
<dbReference type="GO" id="GO:0006633">
    <property type="term" value="P:fatty acid biosynthetic process"/>
    <property type="evidence" value="ECO:0007669"/>
    <property type="project" value="UniProtKB-KW"/>
</dbReference>
<name>A0A928Z2F7_9CYAN</name>
<dbReference type="InterPro" id="IPR020843">
    <property type="entry name" value="ER"/>
</dbReference>
<evidence type="ECO:0000256" key="5">
    <source>
        <dbReference type="ARBA" id="ARBA00022946"/>
    </source>
</evidence>
<dbReference type="InterPro" id="IPR036291">
    <property type="entry name" value="NAD(P)-bd_dom_sf"/>
</dbReference>
<evidence type="ECO:0000256" key="6">
    <source>
        <dbReference type="ARBA" id="ARBA00023002"/>
    </source>
</evidence>
<dbReference type="InterPro" id="IPR013149">
    <property type="entry name" value="ADH-like_C"/>
</dbReference>
<evidence type="ECO:0000256" key="3">
    <source>
        <dbReference type="ARBA" id="ARBA00022832"/>
    </source>
</evidence>
<dbReference type="PANTHER" id="PTHR43981:SF2">
    <property type="entry name" value="ENOYL-[ACYL-CARRIER-PROTEIN] REDUCTASE, MITOCHONDRIAL"/>
    <property type="match status" value="1"/>
</dbReference>
<evidence type="ECO:0000256" key="2">
    <source>
        <dbReference type="ARBA" id="ARBA00022516"/>
    </source>
</evidence>
<keyword evidence="5" id="KW-0809">Transit peptide</keyword>
<dbReference type="Gene3D" id="3.90.180.10">
    <property type="entry name" value="Medium-chain alcohol dehydrogenases, catalytic domain"/>
    <property type="match status" value="1"/>
</dbReference>
<organism evidence="12 13">
    <name type="scientific">Romeriopsis navalis LEGE 11480</name>
    <dbReference type="NCBI Taxonomy" id="2777977"/>
    <lineage>
        <taxon>Bacteria</taxon>
        <taxon>Bacillati</taxon>
        <taxon>Cyanobacteriota</taxon>
        <taxon>Cyanophyceae</taxon>
        <taxon>Leptolyngbyales</taxon>
        <taxon>Leptolyngbyaceae</taxon>
        <taxon>Romeriopsis</taxon>
        <taxon>Romeriopsis navalis</taxon>
    </lineage>
</organism>
<keyword evidence="8" id="KW-0275">Fatty acid biosynthesis</keyword>
<evidence type="ECO:0000259" key="11">
    <source>
        <dbReference type="SMART" id="SM00829"/>
    </source>
</evidence>
<sequence>MQQVIYRRFGHPTAVLEVVETAPADLVEGQARIKVLRAPINPSDIAQIAGQYGVLPQMPAIAGNEGIGRVVEVNGDGIAVGQLVLLPEQGTWVSETVGNIDQLVPLPEGDLDQLAMLAVNPATAYLLLTQFVELQAGDWVILSAANSAVGRYLLPLAQARGLKLVYIVRRESAVAALQAAGADVVLVDGPDLAERVLAATGAPMKLAIDAVAGVTFGRLAQTLEPAGTLVLYGGMSDQPASIDVGSLIFNDVRVRGFWLVHWFSQASQAAQMQVYGELTQAVAQGQLHAPIDRHFSLDEIAEAVAYNLAGERDGKVLLAPNGL</sequence>
<keyword evidence="7" id="KW-0443">Lipid metabolism</keyword>
<proteinExistence type="inferred from homology"/>
<accession>A0A928Z2F7</accession>
<dbReference type="EMBL" id="JADEXQ010000017">
    <property type="protein sequence ID" value="MBE9029494.1"/>
    <property type="molecule type" value="Genomic_DNA"/>
</dbReference>
<dbReference type="Proteomes" id="UP000625316">
    <property type="component" value="Unassembled WGS sequence"/>
</dbReference>
<dbReference type="Gene3D" id="3.40.50.720">
    <property type="entry name" value="NAD(P)-binding Rossmann-like Domain"/>
    <property type="match status" value="1"/>
</dbReference>
<feature type="domain" description="Enoyl reductase (ER)" evidence="11">
    <location>
        <begin position="10"/>
        <end position="318"/>
    </location>
</feature>
<comment type="catalytic activity">
    <reaction evidence="10">
        <text>a 2,3-saturated acyl-[ACP] + NADP(+) = a (2E)-enoyl-[ACP] + NADPH + H(+)</text>
        <dbReference type="Rhea" id="RHEA:22564"/>
        <dbReference type="Rhea" id="RHEA-COMP:9925"/>
        <dbReference type="Rhea" id="RHEA-COMP:9926"/>
        <dbReference type="ChEBI" id="CHEBI:15378"/>
        <dbReference type="ChEBI" id="CHEBI:57783"/>
        <dbReference type="ChEBI" id="CHEBI:58349"/>
        <dbReference type="ChEBI" id="CHEBI:78784"/>
        <dbReference type="ChEBI" id="CHEBI:78785"/>
        <dbReference type="EC" id="1.3.1.104"/>
    </reaction>
</comment>
<evidence type="ECO:0000256" key="9">
    <source>
        <dbReference type="ARBA" id="ARBA00038963"/>
    </source>
</evidence>
<dbReference type="PANTHER" id="PTHR43981">
    <property type="entry name" value="ENOYL-[ACYL-CARRIER-PROTEIN] REDUCTASE, MITOCHONDRIAL"/>
    <property type="match status" value="1"/>
</dbReference>
<keyword evidence="2" id="KW-0444">Lipid biosynthesis</keyword>
<evidence type="ECO:0000256" key="10">
    <source>
        <dbReference type="ARBA" id="ARBA00048843"/>
    </source>
</evidence>
<evidence type="ECO:0000313" key="13">
    <source>
        <dbReference type="Proteomes" id="UP000625316"/>
    </source>
</evidence>
<dbReference type="InterPro" id="IPR013154">
    <property type="entry name" value="ADH-like_N"/>
</dbReference>
<dbReference type="SUPFAM" id="SSF51735">
    <property type="entry name" value="NAD(P)-binding Rossmann-fold domains"/>
    <property type="match status" value="1"/>
</dbReference>
<evidence type="ECO:0000256" key="7">
    <source>
        <dbReference type="ARBA" id="ARBA00023098"/>
    </source>
</evidence>
<dbReference type="InterPro" id="IPR011032">
    <property type="entry name" value="GroES-like_sf"/>
</dbReference>
<evidence type="ECO:0000256" key="1">
    <source>
        <dbReference type="ARBA" id="ARBA00010371"/>
    </source>
</evidence>
<dbReference type="GO" id="GO:0141148">
    <property type="term" value="F:enoyl-[acyl-carrier-protein] reductase (NADPH) activity"/>
    <property type="evidence" value="ECO:0007669"/>
    <property type="project" value="UniProtKB-EC"/>
</dbReference>
<evidence type="ECO:0000256" key="4">
    <source>
        <dbReference type="ARBA" id="ARBA00022857"/>
    </source>
</evidence>
<dbReference type="Pfam" id="PF08240">
    <property type="entry name" value="ADH_N"/>
    <property type="match status" value="1"/>
</dbReference>
<dbReference type="EC" id="1.3.1.104" evidence="9"/>
<dbReference type="CDD" id="cd05282">
    <property type="entry name" value="ETR_like"/>
    <property type="match status" value="1"/>
</dbReference>
<keyword evidence="4" id="KW-0521">NADP</keyword>
<comment type="similarity">
    <text evidence="1">Belongs to the zinc-containing alcohol dehydrogenase family. Quinone oxidoreductase subfamily.</text>
</comment>
<protein>
    <recommendedName>
        <fullName evidence="9">enoyl-[acyl-carrier-protein] reductase</fullName>
        <ecNumber evidence="9">1.3.1.104</ecNumber>
    </recommendedName>
</protein>
<keyword evidence="3" id="KW-0276">Fatty acid metabolism</keyword>
<dbReference type="AlphaFoldDB" id="A0A928Z2F7"/>